<dbReference type="Proteomes" id="UP000005222">
    <property type="component" value="Chromosome J"/>
</dbReference>
<evidence type="ECO:0000313" key="8">
    <source>
        <dbReference type="EMBL" id="CCE82357.1"/>
    </source>
</evidence>
<evidence type="ECO:0000256" key="2">
    <source>
        <dbReference type="ARBA" id="ARBA00022645"/>
    </source>
</evidence>
<dbReference type="STRING" id="559304.G8YBM6"/>
<dbReference type="EMBL" id="FO082050">
    <property type="protein sequence ID" value="CCE82357.1"/>
    <property type="molecule type" value="Genomic_DNA"/>
</dbReference>
<dbReference type="OMA" id="GELMCDD"/>
<reference evidence="8 9" key="1">
    <citation type="journal article" date="2012" name="G3 (Bethesda)">
        <title>Pichia sorbitophila, an interspecies yeast hybrid reveals early steps of genome resolution following polyploidization.</title>
        <authorList>
            <person name="Leh Louis V."/>
            <person name="Despons L."/>
            <person name="Friedrich A."/>
            <person name="Martin T."/>
            <person name="Durrens P."/>
            <person name="Casaregola S."/>
            <person name="Neuveglise C."/>
            <person name="Fairhead C."/>
            <person name="Marck C."/>
            <person name="Cruz J.A."/>
            <person name="Straub M.L."/>
            <person name="Kugler V."/>
            <person name="Sacerdot C."/>
            <person name="Uzunov Z."/>
            <person name="Thierry A."/>
            <person name="Weiss S."/>
            <person name="Bleykasten C."/>
            <person name="De Montigny J."/>
            <person name="Jacques N."/>
            <person name="Jung P."/>
            <person name="Lemaire M."/>
            <person name="Mallet S."/>
            <person name="Morel G."/>
            <person name="Richard G.F."/>
            <person name="Sarkar A."/>
            <person name="Savel G."/>
            <person name="Schacherer J."/>
            <person name="Seret M.L."/>
            <person name="Talla E."/>
            <person name="Samson G."/>
            <person name="Jubin C."/>
            <person name="Poulain J."/>
            <person name="Vacherie B."/>
            <person name="Barbe V."/>
            <person name="Pelletier E."/>
            <person name="Sherman D.J."/>
            <person name="Westhof E."/>
            <person name="Weissenbach J."/>
            <person name="Baret P.V."/>
            <person name="Wincker P."/>
            <person name="Gaillardin C."/>
            <person name="Dujon B."/>
            <person name="Souciet J.L."/>
        </authorList>
    </citation>
    <scope>NUCLEOTIDE SEQUENCE [LARGE SCALE GENOMIC DNA]</scope>
    <source>
        <strain evidence="9">ATCC MYA-4447 / BCRC 22081 / CBS 7064 / NBRC 10061 / NRRL Y-12695</strain>
    </source>
</reference>
<keyword evidence="2 7" id="KW-0121">Carboxypeptidase</keyword>
<dbReference type="OrthoDB" id="443318at2759"/>
<dbReference type="InParanoid" id="G8YBM6"/>
<gene>
    <name evidence="8" type="primary">Piso0_002080</name>
    <name evidence="8" type="ORF">GNLVRS01_PISO0J04233g</name>
</gene>
<dbReference type="eggNOG" id="KOG1282">
    <property type="taxonomic scope" value="Eukaryota"/>
</dbReference>
<dbReference type="Pfam" id="PF00450">
    <property type="entry name" value="Peptidase_S10"/>
    <property type="match status" value="1"/>
</dbReference>
<dbReference type="GO" id="GO:0000324">
    <property type="term" value="C:fungal-type vacuole"/>
    <property type="evidence" value="ECO:0007669"/>
    <property type="project" value="TreeGrafter"/>
</dbReference>
<evidence type="ECO:0000256" key="3">
    <source>
        <dbReference type="ARBA" id="ARBA00022670"/>
    </source>
</evidence>
<dbReference type="Gene3D" id="3.40.50.1820">
    <property type="entry name" value="alpha/beta hydrolase"/>
    <property type="match status" value="1"/>
</dbReference>
<evidence type="ECO:0000256" key="7">
    <source>
        <dbReference type="RuleBase" id="RU361156"/>
    </source>
</evidence>
<dbReference type="Gene3D" id="1.10.287.410">
    <property type="match status" value="1"/>
</dbReference>
<dbReference type="GO" id="GO:0006508">
    <property type="term" value="P:proteolysis"/>
    <property type="evidence" value="ECO:0007669"/>
    <property type="project" value="UniProtKB-KW"/>
</dbReference>
<dbReference type="AlphaFoldDB" id="G8YBM6"/>
<dbReference type="GO" id="GO:0004185">
    <property type="term" value="F:serine-type carboxypeptidase activity"/>
    <property type="evidence" value="ECO:0007669"/>
    <property type="project" value="UniProtKB-UniRule"/>
</dbReference>
<dbReference type="ESTHER" id="picso-g8ybm6">
    <property type="family name" value="Carboxypeptidase_S10"/>
</dbReference>
<dbReference type="PANTHER" id="PTHR11802">
    <property type="entry name" value="SERINE PROTEASE FAMILY S10 SERINE CARBOXYPEPTIDASE"/>
    <property type="match status" value="1"/>
</dbReference>
<evidence type="ECO:0000256" key="5">
    <source>
        <dbReference type="ARBA" id="ARBA00022801"/>
    </source>
</evidence>
<dbReference type="InterPro" id="IPR001563">
    <property type="entry name" value="Peptidase_S10"/>
</dbReference>
<feature type="signal peptide" evidence="7">
    <location>
        <begin position="1"/>
        <end position="18"/>
    </location>
</feature>
<keyword evidence="3 7" id="KW-0645">Protease</keyword>
<keyword evidence="5 7" id="KW-0378">Hydrolase</keyword>
<protein>
    <recommendedName>
        <fullName evidence="7">Carboxypeptidase</fullName>
        <ecNumber evidence="7">3.4.16.-</ecNumber>
    </recommendedName>
</protein>
<evidence type="ECO:0000256" key="6">
    <source>
        <dbReference type="ARBA" id="ARBA00023180"/>
    </source>
</evidence>
<dbReference type="SUPFAM" id="SSF53474">
    <property type="entry name" value="alpha/beta-Hydrolases"/>
    <property type="match status" value="1"/>
</dbReference>
<dbReference type="InterPro" id="IPR018202">
    <property type="entry name" value="Ser_caboxypep_ser_AS"/>
</dbReference>
<name>G8YBM6_PICSO</name>
<comment type="similarity">
    <text evidence="1 7">Belongs to the peptidase S10 family.</text>
</comment>
<keyword evidence="9" id="KW-1185">Reference proteome</keyword>
<dbReference type="PANTHER" id="PTHR11802:SF113">
    <property type="entry name" value="SERINE CARBOXYPEPTIDASE CTSA-4.1"/>
    <property type="match status" value="1"/>
</dbReference>
<dbReference type="MEROPS" id="S10.A49"/>
<sequence>MKLQALSALILGALSVESALIAESRLSDVLLQMDTGFSRKEEPIKKISVSYESEPLRKLDQKQRELVDSAWNGISKSYRYNTIKEKLSKYSKHETFRGDSNSVESKFKEQAAFLPGQKLNPSKGKEDKEGEFEVLNNHKFDDYSLRIKKSSPEVLGLDSVNQYTGYLDVNSLGKHFFFWFFESRNDPENDPVILWLNGGPGCSSSTGLLFELGPSGINSTLQPVYNPYSWNSNASVIFLDQPVDVGYSYTEQDAVTNTDDAAVDFYTFLELFFQKFPEYRKNKFHIAGESYAGHYIPRFASEIINRADRSFELTSVLIGNGYTDPKTQDQYIRPMVCGEGGYEQVISDEECKSLERSSKNCERLGGICYNVPTAATCVAADLYCSRLLDPVSKRNINVYDIRRNCTTDLCYDEMEYLSDYLNSDFVKKSVGASESVEFKDCNDRVGLNFFFSGDSRKPFTSYVSELLDNDIPVLIYAGDKDIICNWLGNHAWVLDLEYEHSYDFKRTTLAPWTVDGKEAGQVKNYGGFTFLRIYDAGHMVPFDQPENSLAMVNRWINGDYGLNK</sequence>
<evidence type="ECO:0000256" key="1">
    <source>
        <dbReference type="ARBA" id="ARBA00009431"/>
    </source>
</evidence>
<evidence type="ECO:0000313" key="9">
    <source>
        <dbReference type="Proteomes" id="UP000005222"/>
    </source>
</evidence>
<accession>G8YBM6</accession>
<keyword evidence="6" id="KW-0325">Glycoprotein</keyword>
<dbReference type="PROSITE" id="PS00560">
    <property type="entry name" value="CARBOXYPEPT_SER_HIS"/>
    <property type="match status" value="1"/>
</dbReference>
<dbReference type="InterPro" id="IPR029058">
    <property type="entry name" value="AB_hydrolase_fold"/>
</dbReference>
<proteinExistence type="inferred from homology"/>
<dbReference type="EC" id="3.4.16.-" evidence="7"/>
<dbReference type="InterPro" id="IPR033124">
    <property type="entry name" value="Ser_caboxypep_his_AS"/>
</dbReference>
<organism evidence="8 9">
    <name type="scientific">Pichia sorbitophila (strain ATCC MYA-4447 / BCRC 22081 / CBS 7064 / NBRC 10061 / NRRL Y-12695)</name>
    <name type="common">Hybrid yeast</name>
    <dbReference type="NCBI Taxonomy" id="559304"/>
    <lineage>
        <taxon>Eukaryota</taxon>
        <taxon>Fungi</taxon>
        <taxon>Dikarya</taxon>
        <taxon>Ascomycota</taxon>
        <taxon>Saccharomycotina</taxon>
        <taxon>Pichiomycetes</taxon>
        <taxon>Debaryomycetaceae</taxon>
        <taxon>Millerozyma</taxon>
    </lineage>
</organism>
<keyword evidence="4 7" id="KW-0732">Signal</keyword>
<feature type="chain" id="PRO_5005133077" description="Carboxypeptidase" evidence="7">
    <location>
        <begin position="19"/>
        <end position="564"/>
    </location>
</feature>
<dbReference type="PRINTS" id="PR00724">
    <property type="entry name" value="CRBOXYPTASEC"/>
</dbReference>
<dbReference type="PROSITE" id="PS00131">
    <property type="entry name" value="CARBOXYPEPT_SER_SER"/>
    <property type="match status" value="1"/>
</dbReference>
<dbReference type="HOGENOM" id="CLU_008523_10_4_1"/>
<evidence type="ECO:0000256" key="4">
    <source>
        <dbReference type="ARBA" id="ARBA00022729"/>
    </source>
</evidence>